<accession>A0A4S5CKA1</accession>
<reference evidence="2 3" key="1">
    <citation type="submission" date="2019-04" db="EMBL/GenBank/DDBJ databases">
        <title>Comparative genomics of Aeromonas veronii strains pathogenic to fish.</title>
        <authorList>
            <person name="Cascarano M.C."/>
            <person name="Smyrli M."/>
            <person name="Katharios P."/>
        </authorList>
    </citation>
    <scope>NUCLEOTIDE SEQUENCE [LARGE SCALE GENOMIC DNA]</scope>
    <source>
        <strain evidence="2 3">XU1</strain>
    </source>
</reference>
<comment type="caution">
    <text evidence="2">The sequence shown here is derived from an EMBL/GenBank/DDBJ whole genome shotgun (WGS) entry which is preliminary data.</text>
</comment>
<evidence type="ECO:0000259" key="1">
    <source>
        <dbReference type="SMART" id="SM00953"/>
    </source>
</evidence>
<dbReference type="InterPro" id="IPR014914">
    <property type="entry name" value="RES_dom"/>
</dbReference>
<proteinExistence type="predicted"/>
<protein>
    <submittedName>
        <fullName evidence="2">RES domain-containing protein</fullName>
    </submittedName>
</protein>
<dbReference type="Pfam" id="PF08808">
    <property type="entry name" value="RES"/>
    <property type="match status" value="1"/>
</dbReference>
<dbReference type="AlphaFoldDB" id="A0A4S5CKA1"/>
<dbReference type="EMBL" id="SSUX01000008">
    <property type="protein sequence ID" value="THJ45043.1"/>
    <property type="molecule type" value="Genomic_DNA"/>
</dbReference>
<sequence>MVPGRKMCLLRNRSWSLMQPQWRWLPLSTANSKFSMPTPGLKVTEFTLSAHTELLRVHSSRFGETVFNPGYGNARFSPFTDSAGIAVPTIYAGATVEVALMESVFHDVPYTTDPSLKTYDLQRLNGMVLSHISNVRDLKLAKLFGPATRNLGIAEGELIHSSASCYPYTQEWAKAIHAASDVDGLIWSSRQCASYYAVMFFGDRVLPRDLLIRVPAELLKNSAIASKAITSLASEMGLTFYDGKMLA</sequence>
<dbReference type="SMART" id="SM00953">
    <property type="entry name" value="RES"/>
    <property type="match status" value="1"/>
</dbReference>
<evidence type="ECO:0000313" key="2">
    <source>
        <dbReference type="EMBL" id="THJ45043.1"/>
    </source>
</evidence>
<name>A0A4S5CKA1_AERVE</name>
<organism evidence="2 3">
    <name type="scientific">Aeromonas veronii</name>
    <dbReference type="NCBI Taxonomy" id="654"/>
    <lineage>
        <taxon>Bacteria</taxon>
        <taxon>Pseudomonadati</taxon>
        <taxon>Pseudomonadota</taxon>
        <taxon>Gammaproteobacteria</taxon>
        <taxon>Aeromonadales</taxon>
        <taxon>Aeromonadaceae</taxon>
        <taxon>Aeromonas</taxon>
    </lineage>
</organism>
<gene>
    <name evidence="2" type="ORF">E8Q35_12725</name>
</gene>
<dbReference type="Proteomes" id="UP000309618">
    <property type="component" value="Unassembled WGS sequence"/>
</dbReference>
<evidence type="ECO:0000313" key="3">
    <source>
        <dbReference type="Proteomes" id="UP000309618"/>
    </source>
</evidence>
<feature type="domain" description="RES" evidence="1">
    <location>
        <begin position="68"/>
        <end position="216"/>
    </location>
</feature>